<name>A0A6A6Q6G3_9PEZI</name>
<feature type="domain" description="Enoyl reductase (ER)" evidence="1">
    <location>
        <begin position="20"/>
        <end position="342"/>
    </location>
</feature>
<dbReference type="Gene3D" id="3.90.180.10">
    <property type="entry name" value="Medium-chain alcohol dehydrogenases, catalytic domain"/>
    <property type="match status" value="1"/>
</dbReference>
<dbReference type="Pfam" id="PF13602">
    <property type="entry name" value="ADH_zinc_N_2"/>
    <property type="match status" value="1"/>
</dbReference>
<evidence type="ECO:0000313" key="2">
    <source>
        <dbReference type="EMBL" id="KAF2487661.1"/>
    </source>
</evidence>
<proteinExistence type="predicted"/>
<dbReference type="CDD" id="cd08267">
    <property type="entry name" value="MDR1"/>
    <property type="match status" value="1"/>
</dbReference>
<dbReference type="InterPro" id="IPR052733">
    <property type="entry name" value="Chloroplast_QOR"/>
</dbReference>
<dbReference type="SUPFAM" id="SSF50129">
    <property type="entry name" value="GroES-like"/>
    <property type="match status" value="1"/>
</dbReference>
<evidence type="ECO:0000313" key="3">
    <source>
        <dbReference type="Proteomes" id="UP000799767"/>
    </source>
</evidence>
<dbReference type="SMART" id="SM00829">
    <property type="entry name" value="PKS_ER"/>
    <property type="match status" value="1"/>
</dbReference>
<dbReference type="OrthoDB" id="201656at2759"/>
<keyword evidence="3" id="KW-1185">Reference proteome</keyword>
<dbReference type="Gene3D" id="3.40.50.720">
    <property type="entry name" value="NAD(P)-binding Rossmann-like Domain"/>
    <property type="match status" value="1"/>
</dbReference>
<dbReference type="InterPro" id="IPR013154">
    <property type="entry name" value="ADH-like_N"/>
</dbReference>
<reference evidence="2" key="1">
    <citation type="journal article" date="2020" name="Stud. Mycol.">
        <title>101 Dothideomycetes genomes: a test case for predicting lifestyles and emergence of pathogens.</title>
        <authorList>
            <person name="Haridas S."/>
            <person name="Albert R."/>
            <person name="Binder M."/>
            <person name="Bloem J."/>
            <person name="Labutti K."/>
            <person name="Salamov A."/>
            <person name="Andreopoulos B."/>
            <person name="Baker S."/>
            <person name="Barry K."/>
            <person name="Bills G."/>
            <person name="Bluhm B."/>
            <person name="Cannon C."/>
            <person name="Castanera R."/>
            <person name="Culley D."/>
            <person name="Daum C."/>
            <person name="Ezra D."/>
            <person name="Gonzalez J."/>
            <person name="Henrissat B."/>
            <person name="Kuo A."/>
            <person name="Liang C."/>
            <person name="Lipzen A."/>
            <person name="Lutzoni F."/>
            <person name="Magnuson J."/>
            <person name="Mondo S."/>
            <person name="Nolan M."/>
            <person name="Ohm R."/>
            <person name="Pangilinan J."/>
            <person name="Park H.-J."/>
            <person name="Ramirez L."/>
            <person name="Alfaro M."/>
            <person name="Sun H."/>
            <person name="Tritt A."/>
            <person name="Yoshinaga Y."/>
            <person name="Zwiers L.-H."/>
            <person name="Turgeon B."/>
            <person name="Goodwin S."/>
            <person name="Spatafora J."/>
            <person name="Crous P."/>
            <person name="Grigoriev I."/>
        </authorList>
    </citation>
    <scope>NUCLEOTIDE SEQUENCE</scope>
    <source>
        <strain evidence="2">CBS 113389</strain>
    </source>
</reference>
<dbReference type="GO" id="GO:0016491">
    <property type="term" value="F:oxidoreductase activity"/>
    <property type="evidence" value="ECO:0007669"/>
    <property type="project" value="InterPro"/>
</dbReference>
<gene>
    <name evidence="2" type="ORF">BDY17DRAFT_314604</name>
</gene>
<dbReference type="RefSeq" id="XP_033594230.1">
    <property type="nucleotide sequence ID" value="XM_033735834.1"/>
</dbReference>
<dbReference type="SUPFAM" id="SSF51735">
    <property type="entry name" value="NAD(P)-binding Rossmann-fold domains"/>
    <property type="match status" value="1"/>
</dbReference>
<evidence type="ECO:0000259" key="1">
    <source>
        <dbReference type="SMART" id="SM00829"/>
    </source>
</evidence>
<accession>A0A6A6Q6G3</accession>
<dbReference type="EMBL" id="MU001631">
    <property type="protein sequence ID" value="KAF2487661.1"/>
    <property type="molecule type" value="Genomic_DNA"/>
</dbReference>
<organism evidence="2 3">
    <name type="scientific">Neohortaea acidophila</name>
    <dbReference type="NCBI Taxonomy" id="245834"/>
    <lineage>
        <taxon>Eukaryota</taxon>
        <taxon>Fungi</taxon>
        <taxon>Dikarya</taxon>
        <taxon>Ascomycota</taxon>
        <taxon>Pezizomycotina</taxon>
        <taxon>Dothideomycetes</taxon>
        <taxon>Dothideomycetidae</taxon>
        <taxon>Mycosphaerellales</taxon>
        <taxon>Teratosphaeriaceae</taxon>
        <taxon>Neohortaea</taxon>
    </lineage>
</organism>
<dbReference type="PANTHER" id="PTHR44013:SF1">
    <property type="entry name" value="ZINC-TYPE ALCOHOL DEHYDROGENASE-LIKE PROTEIN C16A3.02C"/>
    <property type="match status" value="1"/>
</dbReference>
<protein>
    <recommendedName>
        <fullName evidence="1">Enoyl reductase (ER) domain-containing protein</fullName>
    </recommendedName>
</protein>
<dbReference type="Proteomes" id="UP000799767">
    <property type="component" value="Unassembled WGS sequence"/>
</dbReference>
<dbReference type="InterPro" id="IPR011032">
    <property type="entry name" value="GroES-like_sf"/>
</dbReference>
<dbReference type="InterPro" id="IPR020843">
    <property type="entry name" value="ER"/>
</dbReference>
<dbReference type="PANTHER" id="PTHR44013">
    <property type="entry name" value="ZINC-TYPE ALCOHOL DEHYDROGENASE-LIKE PROTEIN C16A3.02C"/>
    <property type="match status" value="1"/>
</dbReference>
<sequence>MPEATSKTMKAWQFASASPTVEANLKLNLAAPVPPGPLKPDQVLVRVLVVALNQVDYKFAEIPYLGRLIVGSPSTPAIDFAGRVAELPKGAAAGLEVGQLVYGRLELPTKFGTLAEYTVAPRGGCVPIPSGVSLNDAACVSSVALSAYQSIVPKVQLNAGKRVFINGGSGGCGTFGIQIAKLSGCHVTVTCSTPNVALCKSLGADVVIDYKQHNVVAELKRQKRFDLVVDNVGEPADLYWTAHEFTTPGARFVQLGSGAVSVGFILGNLFKTHAPTWLGGGQRPFEFLNTVNKAEDFAQLSQWLQEGKLRTTVDEIFDVEVDGPIRAYSKLRTGRTKGKILVKMWGE</sequence>
<dbReference type="AlphaFoldDB" id="A0A6A6Q6G3"/>
<dbReference type="Pfam" id="PF08240">
    <property type="entry name" value="ADH_N"/>
    <property type="match status" value="1"/>
</dbReference>
<dbReference type="InterPro" id="IPR036291">
    <property type="entry name" value="NAD(P)-bd_dom_sf"/>
</dbReference>
<dbReference type="GeneID" id="54476836"/>